<protein>
    <submittedName>
        <fullName evidence="2">Uncharacterized protein</fullName>
    </submittedName>
</protein>
<dbReference type="EMBL" id="FWFT01000002">
    <property type="protein sequence ID" value="SLN31562.1"/>
    <property type="molecule type" value="Genomic_DNA"/>
</dbReference>
<feature type="compositionally biased region" description="Polar residues" evidence="1">
    <location>
        <begin position="7"/>
        <end position="21"/>
    </location>
</feature>
<evidence type="ECO:0000313" key="2">
    <source>
        <dbReference type="EMBL" id="SLN31562.1"/>
    </source>
</evidence>
<accession>A0A1Y5S3K6</accession>
<keyword evidence="3" id="KW-1185">Reference proteome</keyword>
<evidence type="ECO:0000313" key="3">
    <source>
        <dbReference type="Proteomes" id="UP000193623"/>
    </source>
</evidence>
<organism evidence="2 3">
    <name type="scientific">Pseudooctadecabacter jejudonensis</name>
    <dbReference type="NCBI Taxonomy" id="1391910"/>
    <lineage>
        <taxon>Bacteria</taxon>
        <taxon>Pseudomonadati</taxon>
        <taxon>Pseudomonadota</taxon>
        <taxon>Alphaproteobacteria</taxon>
        <taxon>Rhodobacterales</taxon>
        <taxon>Paracoccaceae</taxon>
        <taxon>Pseudooctadecabacter</taxon>
    </lineage>
</organism>
<dbReference type="RefSeq" id="WP_085863897.1">
    <property type="nucleotide sequence ID" value="NZ_FWFT01000002.1"/>
</dbReference>
<name>A0A1Y5S3K6_9RHOB</name>
<evidence type="ECO:0000256" key="1">
    <source>
        <dbReference type="SAM" id="MobiDB-lite"/>
    </source>
</evidence>
<feature type="compositionally biased region" description="Basic and acidic residues" evidence="1">
    <location>
        <begin position="27"/>
        <end position="62"/>
    </location>
</feature>
<gene>
    <name evidence="2" type="ORF">PSJ8397_01461</name>
</gene>
<feature type="region of interest" description="Disordered" evidence="1">
    <location>
        <begin position="1"/>
        <end position="89"/>
    </location>
</feature>
<reference evidence="2 3" key="1">
    <citation type="submission" date="2017-03" db="EMBL/GenBank/DDBJ databases">
        <authorList>
            <person name="Afonso C.L."/>
            <person name="Miller P.J."/>
            <person name="Scott M.A."/>
            <person name="Spackman E."/>
            <person name="Goraichik I."/>
            <person name="Dimitrov K.M."/>
            <person name="Suarez D.L."/>
            <person name="Swayne D.E."/>
        </authorList>
    </citation>
    <scope>NUCLEOTIDE SEQUENCE [LARGE SCALE GENOMIC DNA]</scope>
    <source>
        <strain evidence="2 3">CECT 8397</strain>
    </source>
</reference>
<dbReference type="Proteomes" id="UP000193623">
    <property type="component" value="Unassembled WGS sequence"/>
</dbReference>
<sequence>MTDKTTDSTQPDSTADTQGLTEVTPGENRDIRIEEIDRDDPPVADLARELPKGVKDANRLEGDWSGDGDVNHADDAQDAAAPFDESNSQ</sequence>
<dbReference type="OrthoDB" id="7863624at2"/>
<proteinExistence type="predicted"/>
<dbReference type="AlphaFoldDB" id="A0A1Y5S3K6"/>